<evidence type="ECO:0000313" key="3">
    <source>
        <dbReference type="Proteomes" id="UP000179807"/>
    </source>
</evidence>
<gene>
    <name evidence="2" type="ORF">TRFO_02197</name>
</gene>
<dbReference type="RefSeq" id="XP_068348363.1">
    <property type="nucleotide sequence ID" value="XM_068490536.1"/>
</dbReference>
<dbReference type="OrthoDB" id="9975416at2759"/>
<name>A0A1J4J7N0_9EUKA</name>
<feature type="domain" description="N-acetyltransferase" evidence="1">
    <location>
        <begin position="39"/>
        <end position="197"/>
    </location>
</feature>
<dbReference type="InterPro" id="IPR016181">
    <property type="entry name" value="Acyl_CoA_acyltransferase"/>
</dbReference>
<evidence type="ECO:0000259" key="1">
    <source>
        <dbReference type="PROSITE" id="PS51186"/>
    </source>
</evidence>
<proteinExistence type="predicted"/>
<dbReference type="GO" id="GO:0016747">
    <property type="term" value="F:acyltransferase activity, transferring groups other than amino-acyl groups"/>
    <property type="evidence" value="ECO:0007669"/>
    <property type="project" value="InterPro"/>
</dbReference>
<dbReference type="Gene3D" id="3.40.630.30">
    <property type="match status" value="1"/>
</dbReference>
<dbReference type="EMBL" id="MLAK01001259">
    <property type="protein sequence ID" value="OHS95226.1"/>
    <property type="molecule type" value="Genomic_DNA"/>
</dbReference>
<organism evidence="2 3">
    <name type="scientific">Tritrichomonas foetus</name>
    <dbReference type="NCBI Taxonomy" id="1144522"/>
    <lineage>
        <taxon>Eukaryota</taxon>
        <taxon>Metamonada</taxon>
        <taxon>Parabasalia</taxon>
        <taxon>Tritrichomonadida</taxon>
        <taxon>Tritrichomonadidae</taxon>
        <taxon>Tritrichomonas</taxon>
    </lineage>
</organism>
<dbReference type="AlphaFoldDB" id="A0A1J4J7N0"/>
<keyword evidence="3" id="KW-1185">Reference proteome</keyword>
<dbReference type="Proteomes" id="UP000179807">
    <property type="component" value="Unassembled WGS sequence"/>
</dbReference>
<dbReference type="SUPFAM" id="SSF55729">
    <property type="entry name" value="Acyl-CoA N-acyltransferases (Nat)"/>
    <property type="match status" value="1"/>
</dbReference>
<dbReference type="GeneID" id="94825240"/>
<dbReference type="VEuPathDB" id="TrichDB:TRFO_02197"/>
<accession>A0A1J4J7N0</accession>
<dbReference type="Pfam" id="PF00583">
    <property type="entry name" value="Acetyltransf_1"/>
    <property type="match status" value="1"/>
</dbReference>
<dbReference type="CDD" id="cd04301">
    <property type="entry name" value="NAT_SF"/>
    <property type="match status" value="1"/>
</dbReference>
<dbReference type="InterPro" id="IPR000182">
    <property type="entry name" value="GNAT_dom"/>
</dbReference>
<dbReference type="PROSITE" id="PS51186">
    <property type="entry name" value="GNAT"/>
    <property type="match status" value="1"/>
</dbReference>
<protein>
    <submittedName>
        <fullName evidence="2">Acetyltransferase, GNAT family protein</fullName>
    </submittedName>
</protein>
<comment type="caution">
    <text evidence="2">The sequence shown here is derived from an EMBL/GenBank/DDBJ whole genome shotgun (WGS) entry which is preliminary data.</text>
</comment>
<reference evidence="2" key="1">
    <citation type="submission" date="2016-10" db="EMBL/GenBank/DDBJ databases">
        <authorList>
            <person name="Benchimol M."/>
            <person name="Almeida L.G."/>
            <person name="Vasconcelos A.T."/>
            <person name="Perreira-Neves A."/>
            <person name="Rosa I.A."/>
            <person name="Tasca T."/>
            <person name="Bogo M.R."/>
            <person name="de Souza W."/>
        </authorList>
    </citation>
    <scope>NUCLEOTIDE SEQUENCE [LARGE SCALE GENOMIC DNA]</scope>
    <source>
        <strain evidence="2">K</strain>
    </source>
</reference>
<sequence length="197" mass="22344">MNTILTQTYSKILNDIVQIIEAFEKKNSITKIKSSTMSLTIRNGRKDDFNYINNALRDIMRICFKMDKPFPNVPGSDEAYDEILRDKEHNEVLIAEIDGKRVGTALVTYAPIITMGGKTAEIQDLYVDPAARGKGVGKALIQKIHDIAKEKNIKGMYLIQPSPGTEQDEERNLFYKRQGFFIGGFARFKVLGEYPVF</sequence>
<evidence type="ECO:0000313" key="2">
    <source>
        <dbReference type="EMBL" id="OHS95226.1"/>
    </source>
</evidence>